<protein>
    <submittedName>
        <fullName evidence="3">Response regulator receiver protein</fullName>
    </submittedName>
</protein>
<dbReference type="InterPro" id="IPR011006">
    <property type="entry name" value="CheY-like_superfamily"/>
</dbReference>
<organism evidence="3 4">
    <name type="scientific">Cellulophaga algicola (strain DSM 14237 / IC166 / ACAM 630)</name>
    <dbReference type="NCBI Taxonomy" id="688270"/>
    <lineage>
        <taxon>Bacteria</taxon>
        <taxon>Pseudomonadati</taxon>
        <taxon>Bacteroidota</taxon>
        <taxon>Flavobacteriia</taxon>
        <taxon>Flavobacteriales</taxon>
        <taxon>Flavobacteriaceae</taxon>
        <taxon>Cellulophaga</taxon>
    </lineage>
</organism>
<dbReference type="PANTHER" id="PTHR43228">
    <property type="entry name" value="TWO-COMPONENT RESPONSE REGULATOR"/>
    <property type="match status" value="1"/>
</dbReference>
<feature type="modified residue" description="4-aspartylphosphate" evidence="1">
    <location>
        <position position="60"/>
    </location>
</feature>
<dbReference type="Pfam" id="PF00072">
    <property type="entry name" value="Response_reg"/>
    <property type="match status" value="1"/>
</dbReference>
<dbReference type="KEGG" id="cao:Celal_0304"/>
<keyword evidence="4" id="KW-1185">Reference proteome</keyword>
<dbReference type="EMBL" id="CP002453">
    <property type="protein sequence ID" value="ADV47649.1"/>
    <property type="molecule type" value="Genomic_DNA"/>
</dbReference>
<dbReference type="InterPro" id="IPR052048">
    <property type="entry name" value="ST_Response_Regulator"/>
</dbReference>
<dbReference type="SMART" id="SM00448">
    <property type="entry name" value="REC"/>
    <property type="match status" value="1"/>
</dbReference>
<dbReference type="AlphaFoldDB" id="E6X9B0"/>
<evidence type="ECO:0000313" key="3">
    <source>
        <dbReference type="EMBL" id="ADV47649.1"/>
    </source>
</evidence>
<sequence>MNNQSNSVFRILLVEDDEITNYITTTKLKNLGFENVDAVLNGELAIEYLSANQPNLIFLDVNMPVMDGFEFLDSKAVKSLYSDIPIVMLTSSGRPKDKEVASNYENVIGYLEKPLNYEKIQNIFSTINKL</sequence>
<dbReference type="OrthoDB" id="673128at2"/>
<dbReference type="RefSeq" id="WP_013549144.1">
    <property type="nucleotide sequence ID" value="NC_014934.1"/>
</dbReference>
<evidence type="ECO:0000313" key="4">
    <source>
        <dbReference type="Proteomes" id="UP000008634"/>
    </source>
</evidence>
<accession>E6X9B0</accession>
<evidence type="ECO:0000259" key="2">
    <source>
        <dbReference type="PROSITE" id="PS50110"/>
    </source>
</evidence>
<reference evidence="3 4" key="1">
    <citation type="journal article" date="2010" name="Stand. Genomic Sci.">
        <title>Complete genome sequence of Cellulophaga algicola type strain (IC166).</title>
        <authorList>
            <person name="Abt B."/>
            <person name="Lu M."/>
            <person name="Misra M."/>
            <person name="Han C."/>
            <person name="Nolan M."/>
            <person name="Lucas S."/>
            <person name="Hammon N."/>
            <person name="Deshpande S."/>
            <person name="Cheng J.F."/>
            <person name="Tapia R."/>
            <person name="Goodwin L."/>
            <person name="Pitluck S."/>
            <person name="Liolios K."/>
            <person name="Pagani I."/>
            <person name="Ivanova N."/>
            <person name="Mavromatis K."/>
            <person name="Ovchinikova G."/>
            <person name="Pati A."/>
            <person name="Chen A."/>
            <person name="Palaniappan K."/>
            <person name="Land M."/>
            <person name="Hauser L."/>
            <person name="Chang Y.J."/>
            <person name="Jeffries C.D."/>
            <person name="Detter J.C."/>
            <person name="Brambilla E."/>
            <person name="Rohde M."/>
            <person name="Tindall B.J."/>
            <person name="Goker M."/>
            <person name="Woyke T."/>
            <person name="Bristow J."/>
            <person name="Eisen J.A."/>
            <person name="Markowitz V."/>
            <person name="Hugenholtz P."/>
            <person name="Kyrpides N.C."/>
            <person name="Klenk H.P."/>
            <person name="Lapidus A."/>
        </authorList>
    </citation>
    <scope>NUCLEOTIDE SEQUENCE [LARGE SCALE GENOMIC DNA]</scope>
    <source>
        <strain evidence="4">DSM 14237 / IC166 / ACAM 630</strain>
    </source>
</reference>
<dbReference type="HOGENOM" id="CLU_000445_69_17_10"/>
<evidence type="ECO:0000256" key="1">
    <source>
        <dbReference type="PROSITE-ProRule" id="PRU00169"/>
    </source>
</evidence>
<proteinExistence type="predicted"/>
<keyword evidence="1" id="KW-0597">Phosphoprotein</keyword>
<gene>
    <name evidence="3" type="ordered locus">Celal_0304</name>
</gene>
<dbReference type="PROSITE" id="PS50110">
    <property type="entry name" value="RESPONSE_REGULATORY"/>
    <property type="match status" value="1"/>
</dbReference>
<dbReference type="SUPFAM" id="SSF52172">
    <property type="entry name" value="CheY-like"/>
    <property type="match status" value="1"/>
</dbReference>
<dbReference type="PANTHER" id="PTHR43228:SF1">
    <property type="entry name" value="TWO-COMPONENT RESPONSE REGULATOR ARR22"/>
    <property type="match status" value="1"/>
</dbReference>
<dbReference type="InterPro" id="IPR001789">
    <property type="entry name" value="Sig_transdc_resp-reg_receiver"/>
</dbReference>
<feature type="domain" description="Response regulatory" evidence="2">
    <location>
        <begin position="10"/>
        <end position="128"/>
    </location>
</feature>
<dbReference type="eggNOG" id="COG0745">
    <property type="taxonomic scope" value="Bacteria"/>
</dbReference>
<dbReference type="STRING" id="688270.Celal_0304"/>
<dbReference type="GO" id="GO:0000160">
    <property type="term" value="P:phosphorelay signal transduction system"/>
    <property type="evidence" value="ECO:0007669"/>
    <property type="project" value="InterPro"/>
</dbReference>
<dbReference type="Gene3D" id="3.40.50.2300">
    <property type="match status" value="1"/>
</dbReference>
<name>E6X9B0_CELAD</name>
<dbReference type="Proteomes" id="UP000008634">
    <property type="component" value="Chromosome"/>
</dbReference>